<dbReference type="EMBL" id="JADGIZ020000018">
    <property type="protein sequence ID" value="KAL2916223.1"/>
    <property type="molecule type" value="Genomic_DNA"/>
</dbReference>
<keyword evidence="5" id="KW-1185">Reference proteome</keyword>
<feature type="region of interest" description="Disordered" evidence="3">
    <location>
        <begin position="317"/>
        <end position="342"/>
    </location>
</feature>
<feature type="compositionally biased region" description="Gly residues" evidence="3">
    <location>
        <begin position="31"/>
        <end position="40"/>
    </location>
</feature>
<keyword evidence="1" id="KW-0433">Leucine-rich repeat</keyword>
<keyword evidence="2" id="KW-0677">Repeat</keyword>
<evidence type="ECO:0008006" key="6">
    <source>
        <dbReference type="Google" id="ProtNLM"/>
    </source>
</evidence>
<feature type="compositionally biased region" description="Low complexity" evidence="3">
    <location>
        <begin position="9"/>
        <end position="20"/>
    </location>
</feature>
<feature type="region of interest" description="Disordered" evidence="3">
    <location>
        <begin position="1"/>
        <end position="42"/>
    </location>
</feature>
<evidence type="ECO:0000256" key="3">
    <source>
        <dbReference type="SAM" id="MobiDB-lite"/>
    </source>
</evidence>
<name>A0ABR4N9M9_9FUNG</name>
<dbReference type="PANTHER" id="PTHR18849">
    <property type="entry name" value="LEUCINE RICH REPEAT PROTEIN"/>
    <property type="match status" value="1"/>
</dbReference>
<evidence type="ECO:0000313" key="4">
    <source>
        <dbReference type="EMBL" id="KAL2916223.1"/>
    </source>
</evidence>
<dbReference type="Pfam" id="PF14580">
    <property type="entry name" value="LRR_9"/>
    <property type="match status" value="1"/>
</dbReference>
<evidence type="ECO:0000256" key="2">
    <source>
        <dbReference type="ARBA" id="ARBA00022737"/>
    </source>
</evidence>
<dbReference type="PROSITE" id="PS51450">
    <property type="entry name" value="LRR"/>
    <property type="match status" value="1"/>
</dbReference>
<proteinExistence type="predicted"/>
<reference evidence="4 5" key="1">
    <citation type="submission" date="2023-09" db="EMBL/GenBank/DDBJ databases">
        <title>Pangenome analysis of Batrachochytrium dendrobatidis and related Chytrids.</title>
        <authorList>
            <person name="Yacoub M.N."/>
            <person name="Stajich J.E."/>
            <person name="James T.Y."/>
        </authorList>
    </citation>
    <scope>NUCLEOTIDE SEQUENCE [LARGE SCALE GENOMIC DNA]</scope>
    <source>
        <strain evidence="4 5">JEL0888</strain>
    </source>
</reference>
<organism evidence="4 5">
    <name type="scientific">Polyrhizophydium stewartii</name>
    <dbReference type="NCBI Taxonomy" id="2732419"/>
    <lineage>
        <taxon>Eukaryota</taxon>
        <taxon>Fungi</taxon>
        <taxon>Fungi incertae sedis</taxon>
        <taxon>Chytridiomycota</taxon>
        <taxon>Chytridiomycota incertae sedis</taxon>
        <taxon>Chytridiomycetes</taxon>
        <taxon>Rhizophydiales</taxon>
        <taxon>Rhizophydiales incertae sedis</taxon>
        <taxon>Polyrhizophydium</taxon>
    </lineage>
</organism>
<evidence type="ECO:0000313" key="5">
    <source>
        <dbReference type="Proteomes" id="UP001527925"/>
    </source>
</evidence>
<comment type="caution">
    <text evidence="4">The sequence shown here is derived from an EMBL/GenBank/DDBJ whole genome shotgun (WGS) entry which is preliminary data.</text>
</comment>
<gene>
    <name evidence="4" type="ORF">HK105_204314</name>
</gene>
<protein>
    <recommendedName>
        <fullName evidence="6">Leucine-rich repeat-containing protein 23</fullName>
    </recommendedName>
</protein>
<evidence type="ECO:0000256" key="1">
    <source>
        <dbReference type="ARBA" id="ARBA00022614"/>
    </source>
</evidence>
<dbReference type="Gene3D" id="3.80.10.10">
    <property type="entry name" value="Ribonuclease Inhibitor"/>
    <property type="match status" value="2"/>
</dbReference>
<dbReference type="SUPFAM" id="SSF52058">
    <property type="entry name" value="L domain-like"/>
    <property type="match status" value="1"/>
</dbReference>
<sequence length="342" mass="36944">MADAEPEVDAAASAAAAGDADAPRSQNASGGSDGGTGGLDGAAATAASATASAGPAGEGTTVPLTQELIAKSLSLIARTGNGLAHAYTRFELHGAGVTTLDNLEKYPHVRYVDCSDNALVSIDALAGLEYLLAFDAHGNKLKTVSPLLEKKKYLQHVNLAKNQLAEFKIQSWPIAAWLNLNENQLKEVTLEDYPELTHFEARGNKLKDLGKLNTPKLRRLYMAANEITTLTGLETKPELQILHLRGNKLEVLDGLTDKLTNLTYLNLRANRIAAWPEVEKLKVLRALRILSLAENPIDQTEGYRLEVIMRLPKLDKLDKDPISPEEREDALASIAEAQDPAQ</sequence>
<dbReference type="InterPro" id="IPR032675">
    <property type="entry name" value="LRR_dom_sf"/>
</dbReference>
<dbReference type="Proteomes" id="UP001527925">
    <property type="component" value="Unassembled WGS sequence"/>
</dbReference>
<dbReference type="PANTHER" id="PTHR18849:SF3">
    <property type="entry name" value="LEUCINE RICH REPEAT CONTAINING 23"/>
    <property type="match status" value="1"/>
</dbReference>
<accession>A0ABR4N9M9</accession>
<dbReference type="InterPro" id="IPR001611">
    <property type="entry name" value="Leu-rich_rpt"/>
</dbReference>